<comment type="catalytic activity">
    <reaction evidence="11">
        <text>L-alpha-aminoacyl-L-histidine(out) = L-alpha-aminoacyl-L-histidine(in)</text>
        <dbReference type="Rhea" id="RHEA:79375"/>
        <dbReference type="ChEBI" id="CHEBI:229967"/>
    </reaction>
</comment>
<comment type="catalytic activity">
    <reaction evidence="20">
        <text>L-lysyl-glycine(out) = L-lysyl-glycine(in)</text>
        <dbReference type="Rhea" id="RHEA:79407"/>
        <dbReference type="ChEBI" id="CHEBI:191202"/>
    </reaction>
</comment>
<dbReference type="AlphaFoldDB" id="A0A378JCF9"/>
<dbReference type="Pfam" id="PF07690">
    <property type="entry name" value="MFS_1"/>
    <property type="match status" value="1"/>
</dbReference>
<dbReference type="EMBL" id="LNYE01000003">
    <property type="protein sequence ID" value="KTD15528.1"/>
    <property type="molecule type" value="Genomic_DNA"/>
</dbReference>
<evidence type="ECO:0000256" key="1">
    <source>
        <dbReference type="ARBA" id="ARBA00004155"/>
    </source>
</evidence>
<keyword evidence="5 25" id="KW-1133">Transmembrane helix</keyword>
<dbReference type="EMBL" id="UGOB01000001">
    <property type="protein sequence ID" value="STX45129.1"/>
    <property type="molecule type" value="Genomic_DNA"/>
</dbReference>
<keyword evidence="7" id="KW-0458">Lysosome</keyword>
<dbReference type="PANTHER" id="PTHR23512">
    <property type="entry name" value="MAJOR FACILITATOR SUPERFAMILY DOMAIN-CONTAINING PROTEIN 1"/>
    <property type="match status" value="1"/>
</dbReference>
<feature type="transmembrane region" description="Helical" evidence="25">
    <location>
        <begin position="391"/>
        <end position="414"/>
    </location>
</feature>
<comment type="catalytic activity">
    <reaction evidence="17">
        <text>L-arginyl-glycine(out) = L-arginyl-glycine(in)</text>
        <dbReference type="Rhea" id="RHEA:79391"/>
        <dbReference type="ChEBI" id="CHEBI:229955"/>
    </reaction>
</comment>
<evidence type="ECO:0000256" key="20">
    <source>
        <dbReference type="ARBA" id="ARBA00044924"/>
    </source>
</evidence>
<comment type="catalytic activity">
    <reaction evidence="16">
        <text>L-lysyl-L-lysine(out) = L-lysyl-L-lysine(in)</text>
        <dbReference type="Rhea" id="RHEA:79403"/>
        <dbReference type="ChEBI" id="CHEBI:229956"/>
    </reaction>
</comment>
<comment type="function">
    <text evidence="23">Lysosomal dipeptide uniporter that selectively exports lysine, arginine or histidine-containing dipeptides with a net positive charge from the lysosome lumen into the cytosol. Could play a role in a specific type of protein O-glycosylation indirectly regulating macrophages migration and tissue invasion. Also essential for liver homeostasis.</text>
</comment>
<evidence type="ECO:0000256" key="12">
    <source>
        <dbReference type="ARBA" id="ARBA00044891"/>
    </source>
</evidence>
<reference evidence="28 30" key="2">
    <citation type="submission" date="2018-06" db="EMBL/GenBank/DDBJ databases">
        <authorList>
            <consortium name="Pathogen Informatics"/>
            <person name="Doyle S."/>
        </authorList>
    </citation>
    <scope>NUCLEOTIDE SEQUENCE [LARGE SCALE GENOMIC DNA]</scope>
    <source>
        <strain evidence="28 30">NCTC12388</strain>
    </source>
</reference>
<evidence type="ECO:0000256" key="7">
    <source>
        <dbReference type="ARBA" id="ARBA00023228"/>
    </source>
</evidence>
<dbReference type="GO" id="GO:0022857">
    <property type="term" value="F:transmembrane transporter activity"/>
    <property type="evidence" value="ECO:0007669"/>
    <property type="project" value="InterPro"/>
</dbReference>
<dbReference type="STRING" id="45066.Lgra_0194"/>
<evidence type="ECO:0000256" key="11">
    <source>
        <dbReference type="ARBA" id="ARBA00044884"/>
    </source>
</evidence>
<evidence type="ECO:0000256" key="21">
    <source>
        <dbReference type="ARBA" id="ARBA00044985"/>
    </source>
</evidence>
<comment type="subunit">
    <text evidence="24">Homodimer. Interacts with lysosomal protein GLMP (via lumenal domain); the interaction starts while both proteins are still in the endoplasmic reticulum and is required for stabilization of MFSD1 in lysosomes but has no direct effect on its targeting to lysosomes or transporter activity.</text>
</comment>
<dbReference type="Proteomes" id="UP000054691">
    <property type="component" value="Unassembled WGS sequence"/>
</dbReference>
<feature type="transmembrane region" description="Helical" evidence="25">
    <location>
        <begin position="344"/>
        <end position="365"/>
    </location>
</feature>
<dbReference type="InterPro" id="IPR020846">
    <property type="entry name" value="MFS_dom"/>
</dbReference>
<evidence type="ECO:0000256" key="4">
    <source>
        <dbReference type="ARBA" id="ARBA00022692"/>
    </source>
</evidence>
<feature type="transmembrane region" description="Helical" evidence="25">
    <location>
        <begin position="140"/>
        <end position="158"/>
    </location>
</feature>
<keyword evidence="6 25" id="KW-0472">Membrane</keyword>
<evidence type="ECO:0000256" key="16">
    <source>
        <dbReference type="ARBA" id="ARBA00044900"/>
    </source>
</evidence>
<dbReference type="PROSITE" id="PS50850">
    <property type="entry name" value="MFS"/>
    <property type="match status" value="1"/>
</dbReference>
<evidence type="ECO:0000256" key="8">
    <source>
        <dbReference type="ARBA" id="ARBA00044876"/>
    </source>
</evidence>
<evidence type="ECO:0000256" key="19">
    <source>
        <dbReference type="ARBA" id="ARBA00044919"/>
    </source>
</evidence>
<dbReference type="RefSeq" id="WP_058497432.1">
    <property type="nucleotide sequence ID" value="NZ_CAAAHW010000009.1"/>
</dbReference>
<feature type="transmembrane region" description="Helical" evidence="25">
    <location>
        <begin position="53"/>
        <end position="77"/>
    </location>
</feature>
<dbReference type="PANTHER" id="PTHR23512:SF3">
    <property type="entry name" value="MAJOR FACILITATOR SUPERFAMILY DOMAIN-CONTAINING PROTEIN 1"/>
    <property type="match status" value="1"/>
</dbReference>
<reference evidence="27 29" key="1">
    <citation type="submission" date="2015-11" db="EMBL/GenBank/DDBJ databases">
        <title>Genomic analysis of 38 Legionella species identifies large and diverse effector repertoires.</title>
        <authorList>
            <person name="Burstein D."/>
            <person name="Amaro F."/>
            <person name="Zusman T."/>
            <person name="Lifshitz Z."/>
            <person name="Cohen O."/>
            <person name="Gilbert J.A."/>
            <person name="Pupko T."/>
            <person name="Shuman H.A."/>
            <person name="Segal G."/>
        </authorList>
    </citation>
    <scope>NUCLEOTIDE SEQUENCE [LARGE SCALE GENOMIC DNA]</scope>
    <source>
        <strain evidence="27 29">Lyon 8420412</strain>
    </source>
</reference>
<comment type="catalytic activity">
    <reaction evidence="12">
        <text>L-lysyl-L-alpha-amino acid(out) = L-lysyl-L-alpha-amino acid(in)</text>
        <dbReference type="Rhea" id="RHEA:79387"/>
        <dbReference type="ChEBI" id="CHEBI:229965"/>
    </reaction>
</comment>
<dbReference type="InterPro" id="IPR011701">
    <property type="entry name" value="MFS"/>
</dbReference>
<proteinExistence type="inferred from homology"/>
<comment type="catalytic activity">
    <reaction evidence="14">
        <text>L-aspartyl-L-lysine(out) = L-aspartyl-L-lysine(in)</text>
        <dbReference type="Rhea" id="RHEA:79411"/>
        <dbReference type="ChEBI" id="CHEBI:229953"/>
    </reaction>
</comment>
<evidence type="ECO:0000313" key="30">
    <source>
        <dbReference type="Proteomes" id="UP000254476"/>
    </source>
</evidence>
<feature type="transmembrane region" description="Helical" evidence="25">
    <location>
        <begin position="224"/>
        <end position="248"/>
    </location>
</feature>
<feature type="transmembrane region" description="Helical" evidence="25">
    <location>
        <begin position="106"/>
        <end position="128"/>
    </location>
</feature>
<feature type="transmembrane region" description="Helical" evidence="25">
    <location>
        <begin position="170"/>
        <end position="192"/>
    </location>
</feature>
<evidence type="ECO:0000256" key="14">
    <source>
        <dbReference type="ARBA" id="ARBA00044898"/>
    </source>
</evidence>
<protein>
    <recommendedName>
        <fullName evidence="21">Lysosomal dipeptide transporter MFSD1</fullName>
    </recommendedName>
    <alternativeName>
        <fullName evidence="22">Major facilitator superfamily domain-containing protein 1</fullName>
    </alternativeName>
</protein>
<evidence type="ECO:0000256" key="2">
    <source>
        <dbReference type="ARBA" id="ARBA00008335"/>
    </source>
</evidence>
<gene>
    <name evidence="28" type="primary">yjjL_2</name>
    <name evidence="27" type="ORF">Lgra_0194</name>
    <name evidence="28" type="ORF">NCTC12388_01857</name>
</gene>
<sequence length="429" mass="47644">MSRNRSCHKWSSMIYPWVLWTIAASFFFYKYLIQVSPSVMTFDLMKVFEVNGAGLGNLSAFYFYAYLVMQIPVGILLDKYSPRLLTTGAIFLCSISTFIFAQTTTLWLACIARAFMGAGAAFAAVSCFKLASLWFPSKRFALVSGMFMTAAMLGAVGGQMPLSLLVQHAGWRMALVIVSFAGILLGILYFIIVRDKSIRTASTIKHEDESSYSFATIIRNKQTWFLSLYSGLAFAPVSVFGGLWGVPFLETAYHLSRTDAAFAVSTIFIGFAVGAPIWGWLSDFIGQRKPILFFGTVLALMCLSIVIYSTTLQSFSLIALLFSFGFGTSGFFTSFAMIRELFSLTLAATVLGFMNTFDSLCEALYEPLVGAFLDWTWDGKIMNGIHQFSLYGYHVSLILLPLSLVLALAILFFIQETYCRTKDENLAKP</sequence>
<feature type="transmembrane region" description="Helical" evidence="25">
    <location>
        <begin position="315"/>
        <end position="337"/>
    </location>
</feature>
<evidence type="ECO:0000256" key="22">
    <source>
        <dbReference type="ARBA" id="ARBA00045018"/>
    </source>
</evidence>
<organism evidence="28 30">
    <name type="scientific">Legionella gratiana</name>
    <dbReference type="NCBI Taxonomy" id="45066"/>
    <lineage>
        <taxon>Bacteria</taxon>
        <taxon>Pseudomonadati</taxon>
        <taxon>Pseudomonadota</taxon>
        <taxon>Gammaproteobacteria</taxon>
        <taxon>Legionellales</taxon>
        <taxon>Legionellaceae</taxon>
        <taxon>Legionella</taxon>
    </lineage>
</organism>
<evidence type="ECO:0000256" key="17">
    <source>
        <dbReference type="ARBA" id="ARBA00044903"/>
    </source>
</evidence>
<comment type="catalytic activity">
    <reaction evidence="19">
        <text>L-alanyl-L-lysine(out) = L-alanyl-L-lysine(in)</text>
        <dbReference type="Rhea" id="RHEA:79415"/>
        <dbReference type="ChEBI" id="CHEBI:192470"/>
    </reaction>
</comment>
<feature type="transmembrane region" description="Helical" evidence="25">
    <location>
        <begin position="84"/>
        <end position="100"/>
    </location>
</feature>
<dbReference type="Gene3D" id="1.20.1250.20">
    <property type="entry name" value="MFS general substrate transporter like domains"/>
    <property type="match status" value="2"/>
</dbReference>
<evidence type="ECO:0000313" key="28">
    <source>
        <dbReference type="EMBL" id="STX45129.1"/>
    </source>
</evidence>
<dbReference type="InterPro" id="IPR052187">
    <property type="entry name" value="MFSD1"/>
</dbReference>
<evidence type="ECO:0000256" key="15">
    <source>
        <dbReference type="ARBA" id="ARBA00044899"/>
    </source>
</evidence>
<keyword evidence="3" id="KW-0813">Transport</keyword>
<evidence type="ECO:0000256" key="24">
    <source>
        <dbReference type="ARBA" id="ARBA00046376"/>
    </source>
</evidence>
<keyword evidence="29" id="KW-1185">Reference proteome</keyword>
<evidence type="ECO:0000256" key="5">
    <source>
        <dbReference type="ARBA" id="ARBA00022989"/>
    </source>
</evidence>
<feature type="transmembrane region" description="Helical" evidence="25">
    <location>
        <begin position="260"/>
        <end position="279"/>
    </location>
</feature>
<evidence type="ECO:0000256" key="3">
    <source>
        <dbReference type="ARBA" id="ARBA00022448"/>
    </source>
</evidence>
<comment type="catalytic activity">
    <reaction evidence="13">
        <text>L-alpha-aminoacyl-L-lysine(out) = L-alpha-aminoacyl-L-lysine(in)</text>
        <dbReference type="Rhea" id="RHEA:79383"/>
        <dbReference type="ChEBI" id="CHEBI:229966"/>
    </reaction>
</comment>
<feature type="domain" description="Major facilitator superfamily (MFS) profile" evidence="26">
    <location>
        <begin position="18"/>
        <end position="418"/>
    </location>
</feature>
<comment type="similarity">
    <text evidence="2">Belongs to the major facilitator superfamily.</text>
</comment>
<comment type="catalytic activity">
    <reaction evidence="18">
        <text>L-histidyl-L-alpha-amino acid(out) = L-histidyl-L-alpha-amino acid(in)</text>
        <dbReference type="Rhea" id="RHEA:79379"/>
        <dbReference type="ChEBI" id="CHEBI:229964"/>
    </reaction>
</comment>
<accession>A0A378JCF9</accession>
<keyword evidence="4 25" id="KW-0812">Transmembrane</keyword>
<dbReference type="OrthoDB" id="5620971at2"/>
<evidence type="ECO:0000313" key="27">
    <source>
        <dbReference type="EMBL" id="KTD15528.1"/>
    </source>
</evidence>
<comment type="catalytic activity">
    <reaction evidence="9">
        <text>L-histidyl-glycine(out) = L-histidyl-glycine(in)</text>
        <dbReference type="Rhea" id="RHEA:79395"/>
        <dbReference type="ChEBI" id="CHEBI:229957"/>
    </reaction>
</comment>
<evidence type="ECO:0000256" key="10">
    <source>
        <dbReference type="ARBA" id="ARBA00044881"/>
    </source>
</evidence>
<dbReference type="Proteomes" id="UP000254476">
    <property type="component" value="Unassembled WGS sequence"/>
</dbReference>
<dbReference type="InterPro" id="IPR036259">
    <property type="entry name" value="MFS_trans_sf"/>
</dbReference>
<comment type="catalytic activity">
    <reaction evidence="10">
        <text>L-alpha-aminoacyl-L-arginine(out) = L-alpha-aminoacyl-L-arginine(in)</text>
        <dbReference type="Rhea" id="RHEA:79367"/>
        <dbReference type="ChEBI" id="CHEBI:229968"/>
    </reaction>
</comment>
<comment type="catalytic activity">
    <reaction evidence="8">
        <text>L-lysyl-L-alanine(out) = L-lysyl-L-alanine(in)</text>
        <dbReference type="Rhea" id="RHEA:79399"/>
        <dbReference type="ChEBI" id="CHEBI:229954"/>
    </reaction>
</comment>
<evidence type="ECO:0000259" key="26">
    <source>
        <dbReference type="PROSITE" id="PS50850"/>
    </source>
</evidence>
<dbReference type="SUPFAM" id="SSF103473">
    <property type="entry name" value="MFS general substrate transporter"/>
    <property type="match status" value="1"/>
</dbReference>
<evidence type="ECO:0000256" key="6">
    <source>
        <dbReference type="ARBA" id="ARBA00023136"/>
    </source>
</evidence>
<evidence type="ECO:0000256" key="23">
    <source>
        <dbReference type="ARBA" id="ARBA00045709"/>
    </source>
</evidence>
<feature type="transmembrane region" description="Helical" evidence="25">
    <location>
        <begin position="12"/>
        <end position="33"/>
    </location>
</feature>
<dbReference type="GO" id="GO:0005765">
    <property type="term" value="C:lysosomal membrane"/>
    <property type="evidence" value="ECO:0007669"/>
    <property type="project" value="UniProtKB-SubCell"/>
</dbReference>
<feature type="transmembrane region" description="Helical" evidence="25">
    <location>
        <begin position="291"/>
        <end position="309"/>
    </location>
</feature>
<evidence type="ECO:0000256" key="18">
    <source>
        <dbReference type="ARBA" id="ARBA00044912"/>
    </source>
</evidence>
<name>A0A378JCF9_9GAMM</name>
<evidence type="ECO:0000313" key="29">
    <source>
        <dbReference type="Proteomes" id="UP000054691"/>
    </source>
</evidence>
<comment type="catalytic activity">
    <reaction evidence="15">
        <text>L-arginyl-L-alpha-amino acid(out) = L-arginyl-L-alpha-amino acid(in)</text>
        <dbReference type="Rhea" id="RHEA:79371"/>
        <dbReference type="ChEBI" id="CHEBI:84315"/>
    </reaction>
</comment>
<evidence type="ECO:0000256" key="25">
    <source>
        <dbReference type="SAM" id="Phobius"/>
    </source>
</evidence>
<evidence type="ECO:0000256" key="9">
    <source>
        <dbReference type="ARBA" id="ARBA00044878"/>
    </source>
</evidence>
<comment type="subcellular location">
    <subcellularLocation>
        <location evidence="1">Lysosome membrane</location>
        <topology evidence="1">Multi-pass membrane protein</topology>
    </subcellularLocation>
</comment>
<evidence type="ECO:0000256" key="13">
    <source>
        <dbReference type="ARBA" id="ARBA00044893"/>
    </source>
</evidence>